<accession>X6MRK4</accession>
<evidence type="ECO:0000256" key="1">
    <source>
        <dbReference type="SAM" id="MobiDB-lite"/>
    </source>
</evidence>
<dbReference type="EMBL" id="ASPP01018279">
    <property type="protein sequence ID" value="ETO16419.1"/>
    <property type="molecule type" value="Genomic_DNA"/>
</dbReference>
<protein>
    <recommendedName>
        <fullName evidence="2">Endonuclease/exonuclease/phosphatase domain-containing protein</fullName>
    </recommendedName>
</protein>
<evidence type="ECO:0000313" key="3">
    <source>
        <dbReference type="EMBL" id="ETO16419.1"/>
    </source>
</evidence>
<dbReference type="Pfam" id="PF14529">
    <property type="entry name" value="Exo_endo_phos_2"/>
    <property type="match status" value="1"/>
</dbReference>
<gene>
    <name evidence="3" type="ORF">RFI_20919</name>
</gene>
<feature type="region of interest" description="Disordered" evidence="1">
    <location>
        <begin position="1"/>
        <end position="20"/>
    </location>
</feature>
<dbReference type="OrthoDB" id="411871at2759"/>
<sequence>MKKKTYKHIPIKSNVQRQPKNYYYTDAAKAQQVSNGNESKNGSQKPKKRTNRKKNNKDQRLQNKESDSDEFSLLRRELAEIKTKFASEEAPYLFMQEGFRSKKKDIDYNFQYLYFHHWMRQEDLECYIKEIYTQYNDHSITCMIYSIYLVMNRVGWKFHVLIKRYHYCSAFEQELQSAMKMTEYIIIGGDWNAHHPAWLDHNIDDVGECILDFIVSNGLHIITTLPFDSTFMKDNATSSIDITLCSSSILQFVSNWGQMMLNWILRLKRNIDNWMKSIDPIVSRDQDSLDKAVESWTKCVVEAGEATIGIKTIWKGDKPWWSDSQKKNP</sequence>
<organism evidence="3 4">
    <name type="scientific">Reticulomyxa filosa</name>
    <dbReference type="NCBI Taxonomy" id="46433"/>
    <lineage>
        <taxon>Eukaryota</taxon>
        <taxon>Sar</taxon>
        <taxon>Rhizaria</taxon>
        <taxon>Retaria</taxon>
        <taxon>Foraminifera</taxon>
        <taxon>Monothalamids</taxon>
        <taxon>Reticulomyxidae</taxon>
        <taxon>Reticulomyxa</taxon>
    </lineage>
</organism>
<dbReference type="GO" id="GO:0003824">
    <property type="term" value="F:catalytic activity"/>
    <property type="evidence" value="ECO:0007669"/>
    <property type="project" value="InterPro"/>
</dbReference>
<dbReference type="Proteomes" id="UP000023152">
    <property type="component" value="Unassembled WGS sequence"/>
</dbReference>
<name>X6MRK4_RETFI</name>
<feature type="domain" description="Endonuclease/exonuclease/phosphatase" evidence="2">
    <location>
        <begin position="166"/>
        <end position="252"/>
    </location>
</feature>
<evidence type="ECO:0000313" key="4">
    <source>
        <dbReference type="Proteomes" id="UP000023152"/>
    </source>
</evidence>
<dbReference type="SUPFAM" id="SSF56219">
    <property type="entry name" value="DNase I-like"/>
    <property type="match status" value="1"/>
</dbReference>
<proteinExistence type="predicted"/>
<feature type="compositionally biased region" description="Basic residues" evidence="1">
    <location>
        <begin position="45"/>
        <end position="55"/>
    </location>
</feature>
<feature type="region of interest" description="Disordered" evidence="1">
    <location>
        <begin position="26"/>
        <end position="68"/>
    </location>
</feature>
<dbReference type="Gene3D" id="3.60.10.10">
    <property type="entry name" value="Endonuclease/exonuclease/phosphatase"/>
    <property type="match status" value="1"/>
</dbReference>
<comment type="caution">
    <text evidence="3">The sequence shown here is derived from an EMBL/GenBank/DDBJ whole genome shotgun (WGS) entry which is preliminary data.</text>
</comment>
<dbReference type="AlphaFoldDB" id="X6MRK4"/>
<evidence type="ECO:0000259" key="2">
    <source>
        <dbReference type="Pfam" id="PF14529"/>
    </source>
</evidence>
<feature type="compositionally biased region" description="Polar residues" evidence="1">
    <location>
        <begin position="31"/>
        <end position="44"/>
    </location>
</feature>
<keyword evidence="4" id="KW-1185">Reference proteome</keyword>
<dbReference type="InterPro" id="IPR005135">
    <property type="entry name" value="Endo/exonuclease/phosphatase"/>
</dbReference>
<dbReference type="InterPro" id="IPR036691">
    <property type="entry name" value="Endo/exonu/phosph_ase_sf"/>
</dbReference>
<feature type="compositionally biased region" description="Basic residues" evidence="1">
    <location>
        <begin position="1"/>
        <end position="10"/>
    </location>
</feature>
<feature type="compositionally biased region" description="Basic and acidic residues" evidence="1">
    <location>
        <begin position="56"/>
        <end position="68"/>
    </location>
</feature>
<reference evidence="3 4" key="1">
    <citation type="journal article" date="2013" name="Curr. Biol.">
        <title>The Genome of the Foraminiferan Reticulomyxa filosa.</title>
        <authorList>
            <person name="Glockner G."/>
            <person name="Hulsmann N."/>
            <person name="Schleicher M."/>
            <person name="Noegel A.A."/>
            <person name="Eichinger L."/>
            <person name="Gallinger C."/>
            <person name="Pawlowski J."/>
            <person name="Sierra R."/>
            <person name="Euteneuer U."/>
            <person name="Pillet L."/>
            <person name="Moustafa A."/>
            <person name="Platzer M."/>
            <person name="Groth M."/>
            <person name="Szafranski K."/>
            <person name="Schliwa M."/>
        </authorList>
    </citation>
    <scope>NUCLEOTIDE SEQUENCE [LARGE SCALE GENOMIC DNA]</scope>
</reference>